<protein>
    <recommendedName>
        <fullName evidence="4">Bestrophin homolog</fullName>
    </recommendedName>
</protein>
<evidence type="ECO:0000256" key="1">
    <source>
        <dbReference type="SAM" id="SignalP"/>
    </source>
</evidence>
<feature type="chain" id="PRO_5002335409" description="Bestrophin homolog" evidence="1">
    <location>
        <begin position="19"/>
        <end position="97"/>
    </location>
</feature>
<reference evidence="2 3" key="1">
    <citation type="submission" date="2013-11" db="EMBL/GenBank/DDBJ databases">
        <title>Draft genome of the bovine lungworm Dictyocaulus viviparus.</title>
        <authorList>
            <person name="Mitreva M."/>
        </authorList>
    </citation>
    <scope>NUCLEOTIDE SEQUENCE [LARGE SCALE GENOMIC DNA]</scope>
    <source>
        <strain evidence="2 3">HannoverDv2000</strain>
    </source>
</reference>
<keyword evidence="1" id="KW-0732">Signal</keyword>
<evidence type="ECO:0008006" key="4">
    <source>
        <dbReference type="Google" id="ProtNLM"/>
    </source>
</evidence>
<dbReference type="EMBL" id="KN716911">
    <property type="protein sequence ID" value="KJH41078.1"/>
    <property type="molecule type" value="Genomic_DNA"/>
</dbReference>
<name>A0A0D8X941_DICVI</name>
<organism evidence="2 3">
    <name type="scientific">Dictyocaulus viviparus</name>
    <name type="common">Bovine lungworm</name>
    <dbReference type="NCBI Taxonomy" id="29172"/>
    <lineage>
        <taxon>Eukaryota</taxon>
        <taxon>Metazoa</taxon>
        <taxon>Ecdysozoa</taxon>
        <taxon>Nematoda</taxon>
        <taxon>Chromadorea</taxon>
        <taxon>Rhabditida</taxon>
        <taxon>Rhabditina</taxon>
        <taxon>Rhabditomorpha</taxon>
        <taxon>Strongyloidea</taxon>
        <taxon>Metastrongylidae</taxon>
        <taxon>Dictyocaulus</taxon>
    </lineage>
</organism>
<evidence type="ECO:0000313" key="3">
    <source>
        <dbReference type="Proteomes" id="UP000053766"/>
    </source>
</evidence>
<dbReference type="Proteomes" id="UP000053766">
    <property type="component" value="Unassembled WGS sequence"/>
</dbReference>
<keyword evidence="3" id="KW-1185">Reference proteome</keyword>
<evidence type="ECO:0000313" key="2">
    <source>
        <dbReference type="EMBL" id="KJH41078.1"/>
    </source>
</evidence>
<accession>A0A0D8X941</accession>
<sequence>MSWKLYIVLLSLPLSIDGTRRLEAMYTGIAPSITQFARRRERTIYQSSVLARGVRSFFETLLFAGLIVHRFLVYLVRASYFVEERDTGEFLALQGEL</sequence>
<feature type="signal peptide" evidence="1">
    <location>
        <begin position="1"/>
        <end position="18"/>
    </location>
</feature>
<dbReference type="AlphaFoldDB" id="A0A0D8X941"/>
<gene>
    <name evidence="2" type="ORF">DICVIV_12953</name>
</gene>
<proteinExistence type="predicted"/>
<reference evidence="3" key="2">
    <citation type="journal article" date="2016" name="Sci. Rep.">
        <title>Dictyocaulus viviparus genome, variome and transcriptome elucidate lungworm biology and support future intervention.</title>
        <authorList>
            <person name="McNulty S.N."/>
            <person name="Strube C."/>
            <person name="Rosa B.A."/>
            <person name="Martin J.C."/>
            <person name="Tyagi R."/>
            <person name="Choi Y.J."/>
            <person name="Wang Q."/>
            <person name="Hallsworth Pepin K."/>
            <person name="Zhang X."/>
            <person name="Ozersky P."/>
            <person name="Wilson R.K."/>
            <person name="Sternberg P.W."/>
            <person name="Gasser R.B."/>
            <person name="Mitreva M."/>
        </authorList>
    </citation>
    <scope>NUCLEOTIDE SEQUENCE [LARGE SCALE GENOMIC DNA]</scope>
    <source>
        <strain evidence="3">HannoverDv2000</strain>
    </source>
</reference>